<evidence type="ECO:0000256" key="1">
    <source>
        <dbReference type="ARBA" id="ARBA00004555"/>
    </source>
</evidence>
<keyword evidence="6" id="KW-1185">Reference proteome</keyword>
<proteinExistence type="inferred from homology"/>
<protein>
    <submittedName>
        <fullName evidence="5">Protein PRRC1</fullName>
    </submittedName>
</protein>
<gene>
    <name evidence="5" type="primary">PRRC1</name>
    <name evidence="5" type="ORF">CEXT_694291</name>
</gene>
<evidence type="ECO:0000256" key="3">
    <source>
        <dbReference type="ARBA" id="ARBA00023034"/>
    </source>
</evidence>
<comment type="caution">
    <text evidence="5">The sequence shown here is derived from an EMBL/GenBank/DDBJ whole genome shotgun (WGS) entry which is preliminary data.</text>
</comment>
<dbReference type="EMBL" id="BPLR01013036">
    <property type="protein sequence ID" value="GIY58217.1"/>
    <property type="molecule type" value="Genomic_DNA"/>
</dbReference>
<evidence type="ECO:0000259" key="4">
    <source>
        <dbReference type="Pfam" id="PF01931"/>
    </source>
</evidence>
<comment type="similarity">
    <text evidence="2">Belongs to the PRRC1 family.</text>
</comment>
<dbReference type="GO" id="GO:0005794">
    <property type="term" value="C:Golgi apparatus"/>
    <property type="evidence" value="ECO:0007669"/>
    <property type="project" value="UniProtKB-SubCell"/>
</dbReference>
<evidence type="ECO:0000313" key="5">
    <source>
        <dbReference type="EMBL" id="GIY58217.1"/>
    </source>
</evidence>
<dbReference type="Gene3D" id="3.90.950.10">
    <property type="match status" value="1"/>
</dbReference>
<dbReference type="Proteomes" id="UP001054945">
    <property type="component" value="Unassembled WGS sequence"/>
</dbReference>
<dbReference type="GO" id="GO:0034237">
    <property type="term" value="F:protein kinase A regulatory subunit binding"/>
    <property type="evidence" value="ECO:0007669"/>
    <property type="project" value="TreeGrafter"/>
</dbReference>
<dbReference type="FunFam" id="3.90.950.10:FF:000017">
    <property type="entry name" value="Protein PRRC1-B"/>
    <property type="match status" value="1"/>
</dbReference>
<organism evidence="5 6">
    <name type="scientific">Caerostris extrusa</name>
    <name type="common">Bark spider</name>
    <name type="synonym">Caerostris bankana</name>
    <dbReference type="NCBI Taxonomy" id="172846"/>
    <lineage>
        <taxon>Eukaryota</taxon>
        <taxon>Metazoa</taxon>
        <taxon>Ecdysozoa</taxon>
        <taxon>Arthropoda</taxon>
        <taxon>Chelicerata</taxon>
        <taxon>Arachnida</taxon>
        <taxon>Araneae</taxon>
        <taxon>Araneomorphae</taxon>
        <taxon>Entelegynae</taxon>
        <taxon>Araneoidea</taxon>
        <taxon>Araneidae</taxon>
        <taxon>Caerostris</taxon>
    </lineage>
</organism>
<sequence length="430" mass="46255">MSGYDNVTSRFSKTFSCYKTRYFSNMMEEISDDANAESTFEFVGDKSDEITSKDIANQGGSEKELTSMEQISPFYQTSNTQASSFQSSIVPPLASTNAPTTALPSIPFYDPSQYSNVKTTLFTPFPSQPENTSFPEAPLNQFMPAQPSPQVAPIPSQSFQPPPLPLQQNENVSDGAASHCTVPLPEGGGGPVMMSHDSSSEGGMWGWIKNAQFLNKVAEKAKNSVDSVITTLDPGMKEIINSGGDVSVVVASGNEAKISAVREAFQLVFGKATVQGVPVQASSIAPQPVGYSAGLKAAEERIGNLRQQGLLQGNHVLLAIENFIAELTPDSWYDIGCLLLQDYTSGISLQVYTEAIPVSSHFVSQAKDQTPADYPLGWSGHAVTVGQIIASAFGVHHSEWHQALTGVSRREILFLAAKTIAGLYKAQLRR</sequence>
<dbReference type="PANTHER" id="PTHR23276">
    <property type="entry name" value="PROTEIN PRRC1"/>
    <property type="match status" value="1"/>
</dbReference>
<dbReference type="InterPro" id="IPR029001">
    <property type="entry name" value="ITPase-like_fam"/>
</dbReference>
<dbReference type="PANTHER" id="PTHR23276:SF2">
    <property type="entry name" value="PROTEIN PRRC1"/>
    <property type="match status" value="1"/>
</dbReference>
<evidence type="ECO:0000313" key="6">
    <source>
        <dbReference type="Proteomes" id="UP001054945"/>
    </source>
</evidence>
<evidence type="ECO:0000256" key="2">
    <source>
        <dbReference type="ARBA" id="ARBA00010298"/>
    </source>
</evidence>
<dbReference type="SUPFAM" id="SSF52972">
    <property type="entry name" value="ITPase-like"/>
    <property type="match status" value="1"/>
</dbReference>
<name>A0AAV4UK47_CAEEX</name>
<dbReference type="InterPro" id="IPR026533">
    <property type="entry name" value="NTPase/PRRC1"/>
</dbReference>
<dbReference type="AlphaFoldDB" id="A0AAV4UK47"/>
<keyword evidence="3" id="KW-0333">Golgi apparatus</keyword>
<accession>A0AAV4UK47</accession>
<dbReference type="InterPro" id="IPR026534">
    <property type="entry name" value="PRRC1"/>
</dbReference>
<reference evidence="5 6" key="1">
    <citation type="submission" date="2021-06" db="EMBL/GenBank/DDBJ databases">
        <title>Caerostris extrusa draft genome.</title>
        <authorList>
            <person name="Kono N."/>
            <person name="Arakawa K."/>
        </authorList>
    </citation>
    <scope>NUCLEOTIDE SEQUENCE [LARGE SCALE GENOMIC DNA]</scope>
</reference>
<dbReference type="Pfam" id="PF01931">
    <property type="entry name" value="NTPase_I-T"/>
    <property type="match status" value="1"/>
</dbReference>
<feature type="domain" description="Non-canonical purine NTP phosphatase/PRRC1" evidence="4">
    <location>
        <begin position="251"/>
        <end position="347"/>
    </location>
</feature>
<comment type="subcellular location">
    <subcellularLocation>
        <location evidence="1">Golgi apparatus</location>
    </subcellularLocation>
</comment>